<dbReference type="EMBL" id="CP159258">
    <property type="protein sequence ID" value="XCG72804.1"/>
    <property type="molecule type" value="Genomic_DNA"/>
</dbReference>
<feature type="domain" description="Amidohydrolase-related" evidence="3">
    <location>
        <begin position="59"/>
        <end position="410"/>
    </location>
</feature>
<dbReference type="CDD" id="cd01298">
    <property type="entry name" value="ATZ_TRZ_like"/>
    <property type="match status" value="1"/>
</dbReference>
<dbReference type="Pfam" id="PF01979">
    <property type="entry name" value="Amidohydro_1"/>
    <property type="match status" value="1"/>
</dbReference>
<dbReference type="InterPro" id="IPR032466">
    <property type="entry name" value="Metal_Hydrolase"/>
</dbReference>
<dbReference type="AlphaFoldDB" id="A0AAU8DZ36"/>
<protein>
    <submittedName>
        <fullName evidence="4">Amidohydrolase family protein</fullName>
    </submittedName>
</protein>
<dbReference type="PANTHER" id="PTHR43794:SF11">
    <property type="entry name" value="AMIDOHYDROLASE-RELATED DOMAIN-CONTAINING PROTEIN"/>
    <property type="match status" value="1"/>
</dbReference>
<dbReference type="SUPFAM" id="SSF51338">
    <property type="entry name" value="Composite domain of metallo-dependent hydrolases"/>
    <property type="match status" value="1"/>
</dbReference>
<sequence length="476" mass="51178">MTFENSWLVRNASAILTGLSGAAARHAGPDIRIVDGRIAAIGALQLLPGERVLDATDCVVYPAWVNTHHHLFQSLLKGIPAGIDQSLGAWLGAVPYRYRGLFDEQSFRLAARIGLVELARSGCATVADHHYLYLPGMAFDSAEVLFEEAERLGLRFVLCRGGATQARQAEGMAVAGPETLEQYLNDVERLVRRYHDPAADAWRRVVMAPTSPPYSMPAEHLRETARVARRLGIRLHSHLSETVEYQNEVQQRHGMSPVAFCAEQEWLGPDVWFAHLVKLDAEEIQMLGASGTGIAHCPQSNGRLGSGIADVVAMEAAGMQVSIGVDGAASNEACDMISETHAAWLMQRAKAGERTRPRYAGGNEEGGAHAATVEDVVRWGTAGGAKVLGLDAVGSLQVGMAADLAIYRLDQPRYFGLHDPAIGPVVGGGRPTLRAMLVGGRLTVDNDQLPDLDLAELGAQARDAVRRLQQAAGVRA</sequence>
<gene>
    <name evidence="4" type="ORF">ABVN21_18870</name>
</gene>
<proteinExistence type="inferred from homology"/>
<evidence type="ECO:0000256" key="2">
    <source>
        <dbReference type="ARBA" id="ARBA00022801"/>
    </source>
</evidence>
<evidence type="ECO:0000313" key="4">
    <source>
        <dbReference type="EMBL" id="XCG72804.1"/>
    </source>
</evidence>
<comment type="similarity">
    <text evidence="1">Belongs to the metallo-dependent hydrolases superfamily. ATZ/TRZ family.</text>
</comment>
<keyword evidence="2" id="KW-0378">Hydrolase</keyword>
<dbReference type="InterPro" id="IPR050287">
    <property type="entry name" value="MTA/SAH_deaminase"/>
</dbReference>
<dbReference type="Gene3D" id="3.20.20.140">
    <property type="entry name" value="Metal-dependent hydrolases"/>
    <property type="match status" value="1"/>
</dbReference>
<dbReference type="InterPro" id="IPR006680">
    <property type="entry name" value="Amidohydro-rel"/>
</dbReference>
<organism evidence="4">
    <name type="scientific">Pseudomonas sp. MYb327</name>
    <dbReference type="NCBI Taxonomy" id="2745230"/>
    <lineage>
        <taxon>Bacteria</taxon>
        <taxon>Pseudomonadati</taxon>
        <taxon>Pseudomonadota</taxon>
        <taxon>Gammaproteobacteria</taxon>
        <taxon>Pseudomonadales</taxon>
        <taxon>Pseudomonadaceae</taxon>
        <taxon>Pseudomonas</taxon>
    </lineage>
</organism>
<dbReference type="InterPro" id="IPR011059">
    <property type="entry name" value="Metal-dep_hydrolase_composite"/>
</dbReference>
<name>A0AAU8DZ36_9PSED</name>
<reference evidence="4" key="1">
    <citation type="submission" date="2024-06" db="EMBL/GenBank/DDBJ databases">
        <title>The Caenorhabditis elegans bacterial microbiome influences microsporidia infection through nutrient limitation and inhibiting parasite invasion.</title>
        <authorList>
            <person name="Tamim El Jarkass H."/>
            <person name="Castelblanco S."/>
            <person name="Kaur M."/>
            <person name="Wan Y.C."/>
            <person name="Ellis A.E."/>
            <person name="Sheldon R.D."/>
            <person name="Lien E.C."/>
            <person name="Burton N.O."/>
            <person name="Wright G.D."/>
            <person name="Reinke A.W."/>
        </authorList>
    </citation>
    <scope>NUCLEOTIDE SEQUENCE</scope>
    <source>
        <strain evidence="4">MYb327</strain>
    </source>
</reference>
<dbReference type="NCBIfam" id="NF009059">
    <property type="entry name" value="PRK12393.1"/>
    <property type="match status" value="1"/>
</dbReference>
<dbReference type="Gene3D" id="2.30.40.10">
    <property type="entry name" value="Urease, subunit C, domain 1"/>
    <property type="match status" value="2"/>
</dbReference>
<dbReference type="RefSeq" id="WP_339553432.1">
    <property type="nucleotide sequence ID" value="NZ_CP159258.1"/>
</dbReference>
<dbReference type="SUPFAM" id="SSF51556">
    <property type="entry name" value="Metallo-dependent hydrolases"/>
    <property type="match status" value="1"/>
</dbReference>
<evidence type="ECO:0000256" key="1">
    <source>
        <dbReference type="ARBA" id="ARBA00006745"/>
    </source>
</evidence>
<dbReference type="GO" id="GO:0016810">
    <property type="term" value="F:hydrolase activity, acting on carbon-nitrogen (but not peptide) bonds"/>
    <property type="evidence" value="ECO:0007669"/>
    <property type="project" value="InterPro"/>
</dbReference>
<accession>A0AAU8DZ36</accession>
<evidence type="ECO:0000259" key="3">
    <source>
        <dbReference type="Pfam" id="PF01979"/>
    </source>
</evidence>
<dbReference type="PANTHER" id="PTHR43794">
    <property type="entry name" value="AMINOHYDROLASE SSNA-RELATED"/>
    <property type="match status" value="1"/>
</dbReference>